<sequence length="41" mass="4311">MCRTFTPSAISTTSGKSEEFALVKMSTSIPAFAILLALSTT</sequence>
<accession>A0A6J7E2I0</accession>
<evidence type="ECO:0000313" key="2">
    <source>
        <dbReference type="EMBL" id="CAB4876981.1"/>
    </source>
</evidence>
<name>A0A6J7E2I0_9ZZZZ</name>
<dbReference type="EMBL" id="CAFBLI010000135">
    <property type="protein sequence ID" value="CAB4876981.1"/>
    <property type="molecule type" value="Genomic_DNA"/>
</dbReference>
<protein>
    <submittedName>
        <fullName evidence="2">Unannotated protein</fullName>
    </submittedName>
</protein>
<proteinExistence type="predicted"/>
<dbReference type="EMBL" id="CAEZUJ010000055">
    <property type="protein sequence ID" value="CAB4605783.1"/>
    <property type="molecule type" value="Genomic_DNA"/>
</dbReference>
<organism evidence="2">
    <name type="scientific">freshwater metagenome</name>
    <dbReference type="NCBI Taxonomy" id="449393"/>
    <lineage>
        <taxon>unclassified sequences</taxon>
        <taxon>metagenomes</taxon>
        <taxon>ecological metagenomes</taxon>
    </lineage>
</organism>
<dbReference type="AlphaFoldDB" id="A0A6J7E2I0"/>
<reference evidence="2" key="1">
    <citation type="submission" date="2020-05" db="EMBL/GenBank/DDBJ databases">
        <authorList>
            <person name="Chiriac C."/>
            <person name="Salcher M."/>
            <person name="Ghai R."/>
            <person name="Kavagutti S V."/>
        </authorList>
    </citation>
    <scope>NUCLEOTIDE SEQUENCE</scope>
</reference>
<gene>
    <name evidence="1" type="ORF">UFOPK1811_01115</name>
    <name evidence="2" type="ORF">UFOPK3306_01253</name>
</gene>
<evidence type="ECO:0000313" key="1">
    <source>
        <dbReference type="EMBL" id="CAB4605783.1"/>
    </source>
</evidence>